<dbReference type="PANTHER" id="PTHR21310">
    <property type="entry name" value="AMINOGLYCOSIDE PHOSPHOTRANSFERASE-RELATED-RELATED"/>
    <property type="match status" value="1"/>
</dbReference>
<feature type="domain" description="Aminoglycoside phosphotransferase" evidence="1">
    <location>
        <begin position="68"/>
        <end position="287"/>
    </location>
</feature>
<proteinExistence type="predicted"/>
<evidence type="ECO:0000313" key="2">
    <source>
        <dbReference type="EMBL" id="GAA2344931.1"/>
    </source>
</evidence>
<dbReference type="InterPro" id="IPR002575">
    <property type="entry name" value="Aminoglycoside_PTrfase"/>
</dbReference>
<gene>
    <name evidence="2" type="ORF">GCM10010170_030790</name>
</gene>
<comment type="caution">
    <text evidence="2">The sequence shown here is derived from an EMBL/GenBank/DDBJ whole genome shotgun (WGS) entry which is preliminary data.</text>
</comment>
<organism evidence="2 3">
    <name type="scientific">Dactylosporangium salmoneum</name>
    <dbReference type="NCBI Taxonomy" id="53361"/>
    <lineage>
        <taxon>Bacteria</taxon>
        <taxon>Bacillati</taxon>
        <taxon>Actinomycetota</taxon>
        <taxon>Actinomycetes</taxon>
        <taxon>Micromonosporales</taxon>
        <taxon>Micromonosporaceae</taxon>
        <taxon>Dactylosporangium</taxon>
    </lineage>
</organism>
<evidence type="ECO:0000313" key="3">
    <source>
        <dbReference type="Proteomes" id="UP001501444"/>
    </source>
</evidence>
<accession>A0ABN3G5W4</accession>
<name>A0ABN3G5W4_9ACTN</name>
<protein>
    <recommendedName>
        <fullName evidence="1">Aminoglycoside phosphotransferase domain-containing protein</fullName>
    </recommendedName>
</protein>
<evidence type="ECO:0000259" key="1">
    <source>
        <dbReference type="Pfam" id="PF01636"/>
    </source>
</evidence>
<dbReference type="SUPFAM" id="SSF56112">
    <property type="entry name" value="Protein kinase-like (PK-like)"/>
    <property type="match status" value="1"/>
</dbReference>
<dbReference type="InterPro" id="IPR051678">
    <property type="entry name" value="AGP_Transferase"/>
</dbReference>
<dbReference type="InterPro" id="IPR011009">
    <property type="entry name" value="Kinase-like_dom_sf"/>
</dbReference>
<dbReference type="Proteomes" id="UP001501444">
    <property type="component" value="Unassembled WGS sequence"/>
</dbReference>
<dbReference type="RefSeq" id="WP_344613043.1">
    <property type="nucleotide sequence ID" value="NZ_BAAARV010000024.1"/>
</dbReference>
<dbReference type="Gene3D" id="3.90.1200.10">
    <property type="match status" value="1"/>
</dbReference>
<dbReference type="Pfam" id="PF01636">
    <property type="entry name" value="APH"/>
    <property type="match status" value="1"/>
</dbReference>
<dbReference type="EMBL" id="BAAARV010000024">
    <property type="protein sequence ID" value="GAA2344931.1"/>
    <property type="molecule type" value="Genomic_DNA"/>
</dbReference>
<sequence length="347" mass="38503">MRGTLQKARPVLRDHLARWLHREERRWTAAVAPRLVAGATSIRNTGWRTETVSFTSTSVAVATVGRSGSPDRYVVKVPWTAAGADSLRRQATVLATLRQDPRLPNLRPVLPRCLAQGTIEGRYYCVEEALPGVSAMGLMVRRAWRNMLLRTATGLISDLHARTGEQTVLDRSTVRAWVDAPLSRLEEFALTLSRGPRVVDAVGRLHEELIAVLVGRTVRVSWIHGDFWPGNLLAAPPGGQVTGVVDWDCATPGQLPLHDLLHLHVLARRLTGGDELGDIVVRALHRGIEETLDVSARDVAAWLDAIPQRAALLLYWLRHTLLFIDSEGDHDNPRWLRGNVERVLVSV</sequence>
<reference evidence="2 3" key="1">
    <citation type="journal article" date="2019" name="Int. J. Syst. Evol. Microbiol.">
        <title>The Global Catalogue of Microorganisms (GCM) 10K type strain sequencing project: providing services to taxonomists for standard genome sequencing and annotation.</title>
        <authorList>
            <consortium name="The Broad Institute Genomics Platform"/>
            <consortium name="The Broad Institute Genome Sequencing Center for Infectious Disease"/>
            <person name="Wu L."/>
            <person name="Ma J."/>
        </authorList>
    </citation>
    <scope>NUCLEOTIDE SEQUENCE [LARGE SCALE GENOMIC DNA]</scope>
    <source>
        <strain evidence="2 3">JCM 3272</strain>
    </source>
</reference>
<keyword evidence="3" id="KW-1185">Reference proteome</keyword>